<sequence>MVENQQVSLAELRQFAAEGKWELVDQNLPALCNDSQTIEWSLHEGINAPDGNIRDLSVTILEFSDYVLNPEDKEKLIDRLQNDENLYVRYRAAFALYKRGNRSPEVMSKMKEALFDDDVKAIVEGYLLQKDG</sequence>
<dbReference type="AlphaFoldDB" id="A0A0G0H4S1"/>
<dbReference type="InterPro" id="IPR016024">
    <property type="entry name" value="ARM-type_fold"/>
</dbReference>
<dbReference type="InterPro" id="IPR011989">
    <property type="entry name" value="ARM-like"/>
</dbReference>
<evidence type="ECO:0000313" key="2">
    <source>
        <dbReference type="Proteomes" id="UP000034471"/>
    </source>
</evidence>
<accession>A0A0G0H4S1</accession>
<dbReference type="SUPFAM" id="SSF48371">
    <property type="entry name" value="ARM repeat"/>
    <property type="match status" value="1"/>
</dbReference>
<reference evidence="1 2" key="1">
    <citation type="journal article" date="2015" name="Nature">
        <title>rRNA introns, odd ribosomes, and small enigmatic genomes across a large radiation of phyla.</title>
        <authorList>
            <person name="Brown C.T."/>
            <person name="Hug L.A."/>
            <person name="Thomas B.C."/>
            <person name="Sharon I."/>
            <person name="Castelle C.J."/>
            <person name="Singh A."/>
            <person name="Wilkins M.J."/>
            <person name="Williams K.H."/>
            <person name="Banfield J.F."/>
        </authorList>
    </citation>
    <scope>NUCLEOTIDE SEQUENCE [LARGE SCALE GENOMIC DNA]</scope>
</reference>
<dbReference type="EMBL" id="LBTJ01000044">
    <property type="protein sequence ID" value="KKQ37117.1"/>
    <property type="molecule type" value="Genomic_DNA"/>
</dbReference>
<proteinExistence type="predicted"/>
<gene>
    <name evidence="1" type="ORF">US54_C0044G0006</name>
</gene>
<organism evidence="1 2">
    <name type="scientific">Candidatus Roizmanbacteria bacterium GW2011_GWA2_37_7</name>
    <dbReference type="NCBI Taxonomy" id="1618481"/>
    <lineage>
        <taxon>Bacteria</taxon>
        <taxon>Candidatus Roizmaniibacteriota</taxon>
    </lineage>
</organism>
<comment type="caution">
    <text evidence="1">The sequence shown here is derived from an EMBL/GenBank/DDBJ whole genome shotgun (WGS) entry which is preliminary data.</text>
</comment>
<evidence type="ECO:0000313" key="1">
    <source>
        <dbReference type="EMBL" id="KKQ37117.1"/>
    </source>
</evidence>
<name>A0A0G0H4S1_9BACT</name>
<dbReference type="Proteomes" id="UP000034471">
    <property type="component" value="Unassembled WGS sequence"/>
</dbReference>
<protein>
    <recommendedName>
        <fullName evidence="3">HEAT repeat domain-containing protein</fullName>
    </recommendedName>
</protein>
<evidence type="ECO:0008006" key="3">
    <source>
        <dbReference type="Google" id="ProtNLM"/>
    </source>
</evidence>
<dbReference type="Gene3D" id="1.25.10.10">
    <property type="entry name" value="Leucine-rich Repeat Variant"/>
    <property type="match status" value="1"/>
</dbReference>
<dbReference type="STRING" id="1618481.US54_C0044G0006"/>